<dbReference type="AlphaFoldDB" id="A0AAW9R9A5"/>
<dbReference type="EC" id="1.1.-.-" evidence="6"/>
<dbReference type="PANTHER" id="PTHR43976">
    <property type="entry name" value="SHORT CHAIN DEHYDROGENASE"/>
    <property type="match status" value="1"/>
</dbReference>
<dbReference type="GO" id="GO:0016491">
    <property type="term" value="F:oxidoreductase activity"/>
    <property type="evidence" value="ECO:0007669"/>
    <property type="project" value="UniProtKB-KW"/>
</dbReference>
<dbReference type="PANTHER" id="PTHR43976:SF16">
    <property type="entry name" value="SHORT-CHAIN DEHYDROGENASE_REDUCTASE FAMILY PROTEIN"/>
    <property type="match status" value="1"/>
</dbReference>
<dbReference type="InterPro" id="IPR002347">
    <property type="entry name" value="SDR_fam"/>
</dbReference>
<reference evidence="6 7" key="1">
    <citation type="submission" date="2024-02" db="EMBL/GenBank/DDBJ databases">
        <title>A novel Wenzhouxiangellaceae bacterium, isolated from coastal sediments.</title>
        <authorList>
            <person name="Du Z.-J."/>
            <person name="Ye Y.-Q."/>
            <person name="Zhang X.-Y."/>
        </authorList>
    </citation>
    <scope>NUCLEOTIDE SEQUENCE [LARGE SCALE GENOMIC DNA]</scope>
    <source>
        <strain evidence="6 7">CH-27</strain>
    </source>
</reference>
<evidence type="ECO:0000256" key="1">
    <source>
        <dbReference type="ARBA" id="ARBA00006484"/>
    </source>
</evidence>
<dbReference type="RefSeq" id="WP_354693550.1">
    <property type="nucleotide sequence ID" value="NZ_JAZHOG010000001.1"/>
</dbReference>
<evidence type="ECO:0000256" key="3">
    <source>
        <dbReference type="RuleBase" id="RU000363"/>
    </source>
</evidence>
<dbReference type="Proteomes" id="UP001359886">
    <property type="component" value="Unassembled WGS sequence"/>
</dbReference>
<dbReference type="PRINTS" id="PR00081">
    <property type="entry name" value="GDHRDH"/>
</dbReference>
<evidence type="ECO:0000256" key="4">
    <source>
        <dbReference type="SAM" id="MobiDB-lite"/>
    </source>
</evidence>
<evidence type="ECO:0000259" key="5">
    <source>
        <dbReference type="SMART" id="SM00822"/>
    </source>
</evidence>
<dbReference type="Gene3D" id="3.40.50.720">
    <property type="entry name" value="NAD(P)-binding Rossmann-like Domain"/>
    <property type="match status" value="1"/>
</dbReference>
<keyword evidence="2 6" id="KW-0560">Oxidoreductase</keyword>
<dbReference type="InterPro" id="IPR051911">
    <property type="entry name" value="SDR_oxidoreductase"/>
</dbReference>
<evidence type="ECO:0000313" key="6">
    <source>
        <dbReference type="EMBL" id="MEJ8566227.1"/>
    </source>
</evidence>
<feature type="region of interest" description="Disordered" evidence="4">
    <location>
        <begin position="273"/>
        <end position="294"/>
    </location>
</feature>
<feature type="domain" description="Ketoreductase" evidence="5">
    <location>
        <begin position="2"/>
        <end position="177"/>
    </location>
</feature>
<dbReference type="InterPro" id="IPR036291">
    <property type="entry name" value="NAD(P)-bd_dom_sf"/>
</dbReference>
<gene>
    <name evidence="6" type="ORF">V3330_01210</name>
</gene>
<keyword evidence="7" id="KW-1185">Reference proteome</keyword>
<dbReference type="SMART" id="SM00822">
    <property type="entry name" value="PKS_KR"/>
    <property type="match status" value="1"/>
</dbReference>
<evidence type="ECO:0000256" key="2">
    <source>
        <dbReference type="ARBA" id="ARBA00023002"/>
    </source>
</evidence>
<evidence type="ECO:0000313" key="7">
    <source>
        <dbReference type="Proteomes" id="UP001359886"/>
    </source>
</evidence>
<dbReference type="PRINTS" id="PR00080">
    <property type="entry name" value="SDRFAMILY"/>
</dbReference>
<protein>
    <submittedName>
        <fullName evidence="6">SDR family oxidoreductase</fullName>
        <ecNumber evidence="6">1.1.-.-</ecNumber>
    </submittedName>
</protein>
<organism evidence="6 7">
    <name type="scientific">Elongatibacter sediminis</name>
    <dbReference type="NCBI Taxonomy" id="3119006"/>
    <lineage>
        <taxon>Bacteria</taxon>
        <taxon>Pseudomonadati</taxon>
        <taxon>Pseudomonadota</taxon>
        <taxon>Gammaproteobacteria</taxon>
        <taxon>Chromatiales</taxon>
        <taxon>Wenzhouxiangellaceae</taxon>
        <taxon>Elongatibacter</taxon>
    </lineage>
</organism>
<name>A0AAW9R9A5_9GAMM</name>
<accession>A0AAW9R9A5</accession>
<proteinExistence type="inferred from homology"/>
<comment type="similarity">
    <text evidence="1 3">Belongs to the short-chain dehydrogenases/reductases (SDR) family.</text>
</comment>
<comment type="caution">
    <text evidence="6">The sequence shown here is derived from an EMBL/GenBank/DDBJ whole genome shotgun (WGS) entry which is preliminary data.</text>
</comment>
<dbReference type="CDD" id="cd05374">
    <property type="entry name" value="17beta-HSD-like_SDR_c"/>
    <property type="match status" value="1"/>
</dbReference>
<dbReference type="SUPFAM" id="SSF51735">
    <property type="entry name" value="NAD(P)-binding Rossmann-fold domains"/>
    <property type="match status" value="1"/>
</dbReference>
<dbReference type="EMBL" id="JAZHOG010000001">
    <property type="protein sequence ID" value="MEJ8566227.1"/>
    <property type="molecule type" value="Genomic_DNA"/>
</dbReference>
<dbReference type="InterPro" id="IPR057326">
    <property type="entry name" value="KR_dom"/>
</dbReference>
<dbReference type="Pfam" id="PF00106">
    <property type="entry name" value="adh_short"/>
    <property type="match status" value="1"/>
</dbReference>
<sequence length="294" mass="31164">MRIVLISGSNSGFGAECAAAFAANGDRVIATARDPSTHPLAGRDGIELRALDVTDGASIDACVSGVLNDHGRIDVLVNNAGIHLLGAIEDMDEAAFRRVLETNFFGAIRLARAVLPSMREHGSGHVISVSSIGARVGRVIDGAYCASKAALEMAMEALRYEVARFGVRVSVVSPGAYRTGIKRRFESKPEHTGDSPYAALQAFRYRKVHESVAGGGDPQEVASAILDISHDPDPPFRHVIGEMAELMDRTLDEADAAGRAEMLTRLSGIDWWLEGRDGPEEGPAGGDPSGDSQS</sequence>